<dbReference type="RefSeq" id="WP_331304464.1">
    <property type="nucleotide sequence ID" value="NZ_MLCA01000016.1"/>
</dbReference>
<accession>A0ABU7TYY4</accession>
<comment type="caution">
    <text evidence="2">The sequence shown here is derived from an EMBL/GenBank/DDBJ whole genome shotgun (WGS) entry which is preliminary data.</text>
</comment>
<name>A0ABU7TYY4_9HYPH</name>
<organism evidence="2 3">
    <name type="scientific">Methylobacterium oryzae</name>
    <dbReference type="NCBI Taxonomy" id="334852"/>
    <lineage>
        <taxon>Bacteria</taxon>
        <taxon>Pseudomonadati</taxon>
        <taxon>Pseudomonadota</taxon>
        <taxon>Alphaproteobacteria</taxon>
        <taxon>Hyphomicrobiales</taxon>
        <taxon>Methylobacteriaceae</taxon>
        <taxon>Methylobacterium</taxon>
    </lineage>
</organism>
<feature type="compositionally biased region" description="Basic and acidic residues" evidence="1">
    <location>
        <begin position="13"/>
        <end position="23"/>
    </location>
</feature>
<evidence type="ECO:0000313" key="2">
    <source>
        <dbReference type="EMBL" id="MEE7494492.1"/>
    </source>
</evidence>
<protein>
    <submittedName>
        <fullName evidence="2">Uncharacterized protein</fullName>
    </submittedName>
</protein>
<feature type="compositionally biased region" description="Low complexity" evidence="1">
    <location>
        <begin position="52"/>
        <end position="68"/>
    </location>
</feature>
<proteinExistence type="predicted"/>
<feature type="region of interest" description="Disordered" evidence="1">
    <location>
        <begin position="1"/>
        <end position="68"/>
    </location>
</feature>
<keyword evidence="3" id="KW-1185">Reference proteome</keyword>
<evidence type="ECO:0000256" key="1">
    <source>
        <dbReference type="SAM" id="MobiDB-lite"/>
    </source>
</evidence>
<evidence type="ECO:0000313" key="3">
    <source>
        <dbReference type="Proteomes" id="UP001355206"/>
    </source>
</evidence>
<feature type="compositionally biased region" description="Basic and acidic residues" evidence="1">
    <location>
        <begin position="42"/>
        <end position="51"/>
    </location>
</feature>
<reference evidence="2 3" key="1">
    <citation type="journal article" date="2012" name="Genet. Mol. Biol.">
        <title>Analysis of 16S rRNA and mxaF genes revealing insights into Methylobacterium niche-specific plant association.</title>
        <authorList>
            <person name="Dourado M.N."/>
            <person name="Andreote F.D."/>
            <person name="Dini-Andreote F."/>
            <person name="Conti R."/>
            <person name="Araujo J.M."/>
            <person name="Araujo W.L."/>
        </authorList>
    </citation>
    <scope>NUCLEOTIDE SEQUENCE [LARGE SCALE GENOMIC DNA]</scope>
    <source>
        <strain evidence="2 3">TC3-10</strain>
    </source>
</reference>
<sequence>MTPSTRSPAAISDEGRHARDRGDPVTANPYPADSDEWAIWDRGYRTPDEQARAATPAAVRADAPPESS</sequence>
<dbReference type="EMBL" id="MLCA01000016">
    <property type="protein sequence ID" value="MEE7494492.1"/>
    <property type="molecule type" value="Genomic_DNA"/>
</dbReference>
<gene>
    <name evidence="2" type="ORF">MOTC310_30335</name>
</gene>
<dbReference type="Proteomes" id="UP001355206">
    <property type="component" value="Unassembled WGS sequence"/>
</dbReference>